<gene>
    <name evidence="3" type="ORF">ACFSJT_16355</name>
</gene>
<dbReference type="InterPro" id="IPR036423">
    <property type="entry name" value="SOD-like_Cu/Zn_dom_sf"/>
</dbReference>
<proteinExistence type="inferred from homology"/>
<evidence type="ECO:0000256" key="1">
    <source>
        <dbReference type="ARBA" id="ARBA00010457"/>
    </source>
</evidence>
<dbReference type="PROSITE" id="PS51257">
    <property type="entry name" value="PROKAR_LIPOPROTEIN"/>
    <property type="match status" value="1"/>
</dbReference>
<feature type="signal peptide" evidence="2">
    <location>
        <begin position="1"/>
        <end position="18"/>
    </location>
</feature>
<reference evidence="4" key="1">
    <citation type="journal article" date="2019" name="Int. J. Syst. Evol. Microbiol.">
        <title>The Global Catalogue of Microorganisms (GCM) 10K type strain sequencing project: providing services to taxonomists for standard genome sequencing and annotation.</title>
        <authorList>
            <consortium name="The Broad Institute Genomics Platform"/>
            <consortium name="The Broad Institute Genome Sequencing Center for Infectious Disease"/>
            <person name="Wu L."/>
            <person name="Ma J."/>
        </authorList>
    </citation>
    <scope>NUCLEOTIDE SEQUENCE [LARGE SCALE GENOMIC DNA]</scope>
    <source>
        <strain evidence="4">DT92</strain>
    </source>
</reference>
<dbReference type="Proteomes" id="UP001597344">
    <property type="component" value="Unassembled WGS sequence"/>
</dbReference>
<evidence type="ECO:0000313" key="4">
    <source>
        <dbReference type="Proteomes" id="UP001597344"/>
    </source>
</evidence>
<evidence type="ECO:0008006" key="5">
    <source>
        <dbReference type="Google" id="ProtNLM"/>
    </source>
</evidence>
<dbReference type="SUPFAM" id="SSF49329">
    <property type="entry name" value="Cu,Zn superoxide dismutase-like"/>
    <property type="match status" value="1"/>
</dbReference>
<keyword evidence="2" id="KW-0732">Signal</keyword>
<accession>A0ABW5AZK0</accession>
<protein>
    <recommendedName>
        <fullName evidence="5">CHRD domain-containing protein</fullName>
    </recommendedName>
</protein>
<dbReference type="EMBL" id="JBHUHY010000016">
    <property type="protein sequence ID" value="MFD2188379.1"/>
    <property type="molecule type" value="Genomic_DNA"/>
</dbReference>
<comment type="similarity">
    <text evidence="1">Belongs to the Cu-Zn superoxide dismutase family.</text>
</comment>
<feature type="chain" id="PRO_5045969157" description="CHRD domain-containing protein" evidence="2">
    <location>
        <begin position="19"/>
        <end position="149"/>
    </location>
</feature>
<sequence length="149" mass="15810">MKKLFLIMLMATPLFFVGCSDDDDTAEVSTTYTLAEIGDSGVSGTAKFVKIDSVTTRVELQLQNTVVDTIHPAHIHINDAATGGSIARTLTDVDGNTGVSVTEFKALDDDTSINYEGLLEFDGHINVHLGPGVDLQTIVAQGNIGSNVQ</sequence>
<organism evidence="3 4">
    <name type="scientific">Aquimarina celericrescens</name>
    <dbReference type="NCBI Taxonomy" id="1964542"/>
    <lineage>
        <taxon>Bacteria</taxon>
        <taxon>Pseudomonadati</taxon>
        <taxon>Bacteroidota</taxon>
        <taxon>Flavobacteriia</taxon>
        <taxon>Flavobacteriales</taxon>
        <taxon>Flavobacteriaceae</taxon>
        <taxon>Aquimarina</taxon>
    </lineage>
</organism>
<evidence type="ECO:0000256" key="2">
    <source>
        <dbReference type="SAM" id="SignalP"/>
    </source>
</evidence>
<evidence type="ECO:0000313" key="3">
    <source>
        <dbReference type="EMBL" id="MFD2188379.1"/>
    </source>
</evidence>
<name>A0ABW5AZK0_9FLAO</name>
<dbReference type="RefSeq" id="WP_378321411.1">
    <property type="nucleotide sequence ID" value="NZ_JBHUHY010000016.1"/>
</dbReference>
<comment type="caution">
    <text evidence="3">The sequence shown here is derived from an EMBL/GenBank/DDBJ whole genome shotgun (WGS) entry which is preliminary data.</text>
</comment>
<keyword evidence="4" id="KW-1185">Reference proteome</keyword>